<dbReference type="Proteomes" id="UP000198734">
    <property type="component" value="Unassembled WGS sequence"/>
</dbReference>
<name>A0A1I5UMD1_9BACI</name>
<dbReference type="Pfam" id="PF04439">
    <property type="entry name" value="Adenyl_transf"/>
    <property type="match status" value="1"/>
</dbReference>
<sequence>MMEFISRHLARDLSLPRHRDSLMANALKDLISDTNVLAIYLAGSLARRNYDNYSDIDIHIIVTPERKADYIKDKRHRAKKWGEVLFYEDFNPSSPVVVTHYDSFIKVDSWYHSPAEVVASIWLKGYKVLYDPNNIINKTIKESSYEVYKPSSDEVILWRGKLLAFIHEIYRSVMRGEIYYALSNLDRVRWLVVYGWYLEMEEHLDSAYGVWSKIEGKRSKLNEKQLALLENWDCGRYPDQIMKTMVSMVPEILRLNKYLSNQVNIEENEDHIKKIIEMAVPYNLPKND</sequence>
<reference evidence="2" key="1">
    <citation type="submission" date="2016-10" db="EMBL/GenBank/DDBJ databases">
        <authorList>
            <person name="Varghese N."/>
            <person name="Submissions S."/>
        </authorList>
    </citation>
    <scope>NUCLEOTIDE SEQUENCE [LARGE SCALE GENOMIC DNA]</scope>
    <source>
        <strain evidence="2">DSM 11706</strain>
    </source>
</reference>
<dbReference type="GO" id="GO:0016779">
    <property type="term" value="F:nucleotidyltransferase activity"/>
    <property type="evidence" value="ECO:0007669"/>
    <property type="project" value="UniProtKB-KW"/>
</dbReference>
<accession>A0A1I5UMD1</accession>
<keyword evidence="1" id="KW-0548">Nucleotidyltransferase</keyword>
<dbReference type="InterPro" id="IPR007530">
    <property type="entry name" value="Aminoglycoside_adenylylTfrase"/>
</dbReference>
<dbReference type="STRING" id="126156.SAMN05421670_0446"/>
<dbReference type="AlphaFoldDB" id="A0A1I5UMD1"/>
<dbReference type="InterPro" id="IPR043519">
    <property type="entry name" value="NT_sf"/>
</dbReference>
<protein>
    <submittedName>
        <fullName evidence="1">Streptomycin adenylyltransferase</fullName>
    </submittedName>
</protein>
<gene>
    <name evidence="1" type="ORF">SAMN05421670_0446</name>
</gene>
<dbReference type="SUPFAM" id="SSF81301">
    <property type="entry name" value="Nucleotidyltransferase"/>
    <property type="match status" value="1"/>
</dbReference>
<dbReference type="Gene3D" id="3.30.460.10">
    <property type="entry name" value="Beta Polymerase, domain 2"/>
    <property type="match status" value="1"/>
</dbReference>
<keyword evidence="2" id="KW-1185">Reference proteome</keyword>
<dbReference type="EMBL" id="FOXU01000001">
    <property type="protein sequence ID" value="SFP96197.1"/>
    <property type="molecule type" value="Genomic_DNA"/>
</dbReference>
<evidence type="ECO:0000313" key="1">
    <source>
        <dbReference type="EMBL" id="SFP96197.1"/>
    </source>
</evidence>
<proteinExistence type="predicted"/>
<organism evidence="1 2">
    <name type="scientific">Psychrobacillus psychrotolerans</name>
    <dbReference type="NCBI Taxonomy" id="126156"/>
    <lineage>
        <taxon>Bacteria</taxon>
        <taxon>Bacillati</taxon>
        <taxon>Bacillota</taxon>
        <taxon>Bacilli</taxon>
        <taxon>Bacillales</taxon>
        <taxon>Bacillaceae</taxon>
        <taxon>Psychrobacillus</taxon>
    </lineage>
</organism>
<dbReference type="CDD" id="cd05403">
    <property type="entry name" value="NT_KNTase_like"/>
    <property type="match status" value="1"/>
</dbReference>
<keyword evidence="1" id="KW-0808">Transferase</keyword>
<evidence type="ECO:0000313" key="2">
    <source>
        <dbReference type="Proteomes" id="UP000198734"/>
    </source>
</evidence>